<feature type="domain" description="Peptidase M48" evidence="13">
    <location>
        <begin position="262"/>
        <end position="445"/>
    </location>
</feature>
<dbReference type="PANTHER" id="PTHR43221">
    <property type="entry name" value="PROTEASE HTPX"/>
    <property type="match status" value="1"/>
</dbReference>
<evidence type="ECO:0000313" key="15">
    <source>
        <dbReference type="Proteomes" id="UP001242732"/>
    </source>
</evidence>
<evidence type="ECO:0000256" key="3">
    <source>
        <dbReference type="ARBA" id="ARBA00022475"/>
    </source>
</evidence>
<evidence type="ECO:0000256" key="8">
    <source>
        <dbReference type="ARBA" id="ARBA00022833"/>
    </source>
</evidence>
<feature type="transmembrane region" description="Helical" evidence="12">
    <location>
        <begin position="154"/>
        <end position="177"/>
    </location>
</feature>
<protein>
    <submittedName>
        <fullName evidence="14">M48 family metallopeptidase</fullName>
    </submittedName>
</protein>
<keyword evidence="11 12" id="KW-0472">Membrane</keyword>
<keyword evidence="7" id="KW-0378">Hydrolase</keyword>
<dbReference type="RefSeq" id="WP_011795118.1">
    <property type="nucleotide sequence ID" value="NZ_CP023687.1"/>
</dbReference>
<accession>A0ABY9AUA4</accession>
<evidence type="ECO:0000256" key="7">
    <source>
        <dbReference type="ARBA" id="ARBA00022801"/>
    </source>
</evidence>
<dbReference type="EMBL" id="CP127363">
    <property type="protein sequence ID" value="WIY50476.1"/>
    <property type="molecule type" value="Genomic_DNA"/>
</dbReference>
<comment type="subcellular location">
    <subcellularLocation>
        <location evidence="2">Cell membrane</location>
        <topology evidence="2">Multi-pass membrane protein</topology>
    </subcellularLocation>
</comment>
<evidence type="ECO:0000256" key="2">
    <source>
        <dbReference type="ARBA" id="ARBA00004651"/>
    </source>
</evidence>
<keyword evidence="4" id="KW-0645">Protease</keyword>
<evidence type="ECO:0000256" key="9">
    <source>
        <dbReference type="ARBA" id="ARBA00022989"/>
    </source>
</evidence>
<gene>
    <name evidence="14" type="ORF">QRO08_07890</name>
</gene>
<reference evidence="14 15" key="1">
    <citation type="submission" date="2023-06" db="EMBL/GenBank/DDBJ databases">
        <authorList>
            <person name="Ham H."/>
            <person name="Park D.S."/>
        </authorList>
    </citation>
    <scope>NUCLEOTIDE SEQUENCE [LARGE SCALE GENOMIC DNA]</scope>
    <source>
        <strain evidence="14 15">KACC 17005</strain>
    </source>
</reference>
<dbReference type="Gene3D" id="3.30.2010.10">
    <property type="entry name" value="Metalloproteases ('zincins'), catalytic domain"/>
    <property type="match status" value="1"/>
</dbReference>
<evidence type="ECO:0000256" key="4">
    <source>
        <dbReference type="ARBA" id="ARBA00022670"/>
    </source>
</evidence>
<dbReference type="InterPro" id="IPR050083">
    <property type="entry name" value="HtpX_protease"/>
</dbReference>
<proteinExistence type="predicted"/>
<dbReference type="Pfam" id="PF01435">
    <property type="entry name" value="Peptidase_M48"/>
    <property type="match status" value="1"/>
</dbReference>
<keyword evidence="5 12" id="KW-0812">Transmembrane</keyword>
<evidence type="ECO:0000256" key="11">
    <source>
        <dbReference type="ARBA" id="ARBA00023136"/>
    </source>
</evidence>
<evidence type="ECO:0000313" key="14">
    <source>
        <dbReference type="EMBL" id="WIY50476.1"/>
    </source>
</evidence>
<evidence type="ECO:0000256" key="10">
    <source>
        <dbReference type="ARBA" id="ARBA00023049"/>
    </source>
</evidence>
<dbReference type="Proteomes" id="UP001242732">
    <property type="component" value="Chromosome"/>
</dbReference>
<keyword evidence="15" id="KW-1185">Reference proteome</keyword>
<evidence type="ECO:0000256" key="5">
    <source>
        <dbReference type="ARBA" id="ARBA00022692"/>
    </source>
</evidence>
<dbReference type="PANTHER" id="PTHR43221:SF1">
    <property type="entry name" value="PROTEASE HTPX"/>
    <property type="match status" value="1"/>
</dbReference>
<evidence type="ECO:0000256" key="1">
    <source>
        <dbReference type="ARBA" id="ARBA00001947"/>
    </source>
</evidence>
<evidence type="ECO:0000256" key="12">
    <source>
        <dbReference type="SAM" id="Phobius"/>
    </source>
</evidence>
<keyword evidence="10" id="KW-0482">Metalloprotease</keyword>
<evidence type="ECO:0000256" key="6">
    <source>
        <dbReference type="ARBA" id="ARBA00022723"/>
    </source>
</evidence>
<keyword evidence="9 12" id="KW-1133">Transmembrane helix</keyword>
<evidence type="ECO:0000259" key="13">
    <source>
        <dbReference type="Pfam" id="PF01435"/>
    </source>
</evidence>
<feature type="transmembrane region" description="Helical" evidence="12">
    <location>
        <begin position="183"/>
        <end position="203"/>
    </location>
</feature>
<keyword evidence="3" id="KW-1003">Cell membrane</keyword>
<sequence length="615" mass="67517">MNASSEFRKGLLKVALLTLVSLFLVPAATMLFARHVQGAEDARFLADIERRIDAEVSMPAAEKEAQRTFFRSHPPSGACHDAHPRVAAVREGLCGRFSPAWQFDLAHRLSAATLLGGAALLIAVLGLGALAFVNRPLQYASFVAGWRLTTWASAVSLVVQGAMLTWLAFWVPAFFFHRYSPKLIVVVALGMAVAVVLAVAAIFRRLPRDNAVTGETIAQADAPQLWQRVRALAARLGTEPPRHIVAGIDANFFVTEAPLTVQGRELTGRTLFVSLPLLRVLDQHEADAVLAHELAHLGGGDTRSSARLGPKLVQFDHYLNAVRGGGLSALASPLLTLYRTIFGIALARDSREREFRADRTAADAVSPEGIARSLVKIAAYAQYRHRIEEDLFGRDQRHGQALGIAGFIAQGLGPYAESPGFAEAMRSAHVPHPFDSHPPTPERIGRVGVSLAEADYGAIVRRAPASTWAQEILTAEAIESRLWSEYEAAFAENHERSLAYRYEPANDAERAIVLQYFPPQSFEVKGGQMVEVSIDGIRATRGDQHVPWDAVKALQFSESAFTNALVVTHPERRLLRHRTTNIALAGMRSEKDRFKAVVNAYWQRHQVMRMHQAEG</sequence>
<name>A0ABY9AUA4_PARCI</name>
<dbReference type="GeneID" id="79791814"/>
<keyword evidence="6" id="KW-0479">Metal-binding</keyword>
<organism evidence="14 15">
    <name type="scientific">Paracidovorax citrulli</name>
    <name type="common">Acidovorax citrulli</name>
    <dbReference type="NCBI Taxonomy" id="80869"/>
    <lineage>
        <taxon>Bacteria</taxon>
        <taxon>Pseudomonadati</taxon>
        <taxon>Pseudomonadota</taxon>
        <taxon>Betaproteobacteria</taxon>
        <taxon>Burkholderiales</taxon>
        <taxon>Comamonadaceae</taxon>
        <taxon>Paracidovorax</taxon>
    </lineage>
</organism>
<keyword evidence="8" id="KW-0862">Zinc</keyword>
<feature type="transmembrane region" description="Helical" evidence="12">
    <location>
        <begin position="109"/>
        <end position="133"/>
    </location>
</feature>
<comment type="cofactor">
    <cofactor evidence="1">
        <name>Zn(2+)</name>
        <dbReference type="ChEBI" id="CHEBI:29105"/>
    </cofactor>
</comment>
<dbReference type="CDD" id="cd07328">
    <property type="entry name" value="M48_Ste24p_like"/>
    <property type="match status" value="1"/>
</dbReference>
<dbReference type="InterPro" id="IPR001915">
    <property type="entry name" value="Peptidase_M48"/>
</dbReference>